<evidence type="ECO:0000313" key="3">
    <source>
        <dbReference type="Proteomes" id="UP000315010"/>
    </source>
</evidence>
<reference evidence="2 3" key="1">
    <citation type="submission" date="2019-02" db="EMBL/GenBank/DDBJ databases">
        <title>Deep-cultivation of Planctomycetes and their phenomic and genomic characterization uncovers novel biology.</title>
        <authorList>
            <person name="Wiegand S."/>
            <person name="Jogler M."/>
            <person name="Boedeker C."/>
            <person name="Pinto D."/>
            <person name="Vollmers J."/>
            <person name="Rivas-Marin E."/>
            <person name="Kohn T."/>
            <person name="Peeters S.H."/>
            <person name="Heuer A."/>
            <person name="Rast P."/>
            <person name="Oberbeckmann S."/>
            <person name="Bunk B."/>
            <person name="Jeske O."/>
            <person name="Meyerdierks A."/>
            <person name="Storesund J.E."/>
            <person name="Kallscheuer N."/>
            <person name="Luecker S."/>
            <person name="Lage O.M."/>
            <person name="Pohl T."/>
            <person name="Merkel B.J."/>
            <person name="Hornburger P."/>
            <person name="Mueller R.-W."/>
            <person name="Bruemmer F."/>
            <person name="Labrenz M."/>
            <person name="Spormann A.M."/>
            <person name="Op Den Camp H."/>
            <person name="Overmann J."/>
            <person name="Amann R."/>
            <person name="Jetten M.S.M."/>
            <person name="Mascher T."/>
            <person name="Medema M.H."/>
            <person name="Devos D.P."/>
            <person name="Kaster A.-K."/>
            <person name="Ovreas L."/>
            <person name="Rohde M."/>
            <person name="Galperin M.Y."/>
            <person name="Jogler C."/>
        </authorList>
    </citation>
    <scope>NUCLEOTIDE SEQUENCE [LARGE SCALE GENOMIC DNA]</scope>
    <source>
        <strain evidence="2 3">CA13</strain>
    </source>
</reference>
<keyword evidence="2" id="KW-0378">Hydrolase</keyword>
<dbReference type="PANTHER" id="PTHR11102:SF160">
    <property type="entry name" value="ERAD-ASSOCIATED E3 UBIQUITIN-PROTEIN LIGASE COMPONENT HRD3"/>
    <property type="match status" value="1"/>
</dbReference>
<dbReference type="EC" id="3.5.2.6" evidence="2"/>
<dbReference type="AlphaFoldDB" id="A0A5C5Z955"/>
<feature type="chain" id="PRO_5022705147" evidence="1">
    <location>
        <begin position="28"/>
        <end position="424"/>
    </location>
</feature>
<organism evidence="2 3">
    <name type="scientific">Novipirellula herctigrandis</name>
    <dbReference type="NCBI Taxonomy" id="2527986"/>
    <lineage>
        <taxon>Bacteria</taxon>
        <taxon>Pseudomonadati</taxon>
        <taxon>Planctomycetota</taxon>
        <taxon>Planctomycetia</taxon>
        <taxon>Pirellulales</taxon>
        <taxon>Pirellulaceae</taxon>
        <taxon>Novipirellula</taxon>
    </lineage>
</organism>
<dbReference type="EMBL" id="SJPJ01000001">
    <property type="protein sequence ID" value="TWT83606.1"/>
    <property type="molecule type" value="Genomic_DNA"/>
</dbReference>
<dbReference type="OrthoDB" id="288878at2"/>
<dbReference type="Gene3D" id="1.25.40.10">
    <property type="entry name" value="Tetratricopeptide repeat domain"/>
    <property type="match status" value="2"/>
</dbReference>
<feature type="signal peptide" evidence="1">
    <location>
        <begin position="1"/>
        <end position="27"/>
    </location>
</feature>
<evidence type="ECO:0000313" key="2">
    <source>
        <dbReference type="EMBL" id="TWT83606.1"/>
    </source>
</evidence>
<dbReference type="InterPro" id="IPR050767">
    <property type="entry name" value="Sel1_AlgK"/>
</dbReference>
<dbReference type="PANTHER" id="PTHR11102">
    <property type="entry name" value="SEL-1-LIKE PROTEIN"/>
    <property type="match status" value="1"/>
</dbReference>
<dbReference type="Proteomes" id="UP000315010">
    <property type="component" value="Unassembled WGS sequence"/>
</dbReference>
<dbReference type="InterPro" id="IPR006597">
    <property type="entry name" value="Sel1-like"/>
</dbReference>
<dbReference type="InterPro" id="IPR011990">
    <property type="entry name" value="TPR-like_helical_dom_sf"/>
</dbReference>
<dbReference type="GO" id="GO:0008800">
    <property type="term" value="F:beta-lactamase activity"/>
    <property type="evidence" value="ECO:0007669"/>
    <property type="project" value="UniProtKB-EC"/>
</dbReference>
<keyword evidence="1" id="KW-0732">Signal</keyword>
<accession>A0A5C5Z955</accession>
<keyword evidence="3" id="KW-1185">Reference proteome</keyword>
<dbReference type="SUPFAM" id="SSF81901">
    <property type="entry name" value="HCP-like"/>
    <property type="match status" value="3"/>
</dbReference>
<comment type="caution">
    <text evidence="2">The sequence shown here is derived from an EMBL/GenBank/DDBJ whole genome shotgun (WGS) entry which is preliminary data.</text>
</comment>
<gene>
    <name evidence="2" type="primary">hcpC</name>
    <name evidence="2" type="ORF">CA13_50730</name>
</gene>
<sequence length="424" mass="45764" precursor="true">MNRKPNRRLPVPSLALCFFFLCLVAWPKGDAKADLIQTLPGDSTIVGAEAEDAVAQEPGPLAVAVQALNKGDSRQAAELLEPLANDGIPEAQFLLGLLYQQGRGVEPSEKQAIVWYKKSSLQGFAPAMLNLGLIELEKAKENKTPNSAKRALQMFEHASKAGDARGDYYQGLAYNQGQVVNKDPVKAFVFFQRAADAGLPVACNLTGQHLLKGIGTAKDEQKAFSYFKRAAEKGWVLALYNIGICYKQGLGTEKNAPQAARSFLLAARSGFVPAFAQIGACYVNGDGILMDEISGANWLDRGARVGNGLAQHMLAQLYLTGTGVEQNLNAALKLFILSSRSGNPEARHALAQLLAQGLGLPENKPNLVEAHAWALVAGDSIPSALEYASKLAEKLSDEEKELSTEFQKKIREADETRKGSDREQ</sequence>
<dbReference type="SMART" id="SM00671">
    <property type="entry name" value="SEL1"/>
    <property type="match status" value="8"/>
</dbReference>
<name>A0A5C5Z955_9BACT</name>
<protein>
    <submittedName>
        <fullName evidence="2">Putative beta-lactamase HcpC</fullName>
        <ecNumber evidence="2">3.5.2.6</ecNumber>
    </submittedName>
</protein>
<proteinExistence type="predicted"/>
<dbReference type="Pfam" id="PF08238">
    <property type="entry name" value="Sel1"/>
    <property type="match status" value="8"/>
</dbReference>
<evidence type="ECO:0000256" key="1">
    <source>
        <dbReference type="SAM" id="SignalP"/>
    </source>
</evidence>
<dbReference type="RefSeq" id="WP_146400888.1">
    <property type="nucleotide sequence ID" value="NZ_SJPJ01000001.1"/>
</dbReference>